<comment type="subunit">
    <text evidence="13">The nucleosome is a histone octamer containing two molecules each of H2A, H2B, H3 and H4 assembled in one H3-H4 heterotetramer and two H2A-H2B heterodimers. The octamer wraps approximately 147 bp of DNA.</text>
</comment>
<dbReference type="PRINTS" id="PR00620">
    <property type="entry name" value="HISTONEH2A"/>
</dbReference>
<keyword evidence="8" id="KW-0832">Ubl conjugation</keyword>
<dbReference type="Proteomes" id="UP000574967">
    <property type="component" value="Unassembled WGS sequence"/>
</dbReference>
<comment type="subcellular location">
    <subcellularLocation>
        <location evidence="3">Chromosome</location>
    </subcellularLocation>
    <subcellularLocation>
        <location evidence="2 13">Nucleus</location>
    </subcellularLocation>
</comment>
<evidence type="ECO:0000313" key="18">
    <source>
        <dbReference type="Proteomes" id="UP000574967"/>
    </source>
</evidence>
<sequence>MSGRGKSGGKAPAKAKSRSTRARLQSPVGRVHQLLRRGNFAERVAAAAPVYLATMLEYLTAKILDLASDLGCESKKTHINPHPIMLTIRNDVKLNKLVESVTTAQGGLLPYIQPMLLPRKT</sequence>
<dbReference type="CDD" id="cd00074">
    <property type="entry name" value="HFD_H2A"/>
    <property type="match status" value="1"/>
</dbReference>
<protein>
    <recommendedName>
        <fullName evidence="13">Histone H2A</fullName>
    </recommendedName>
</protein>
<dbReference type="Pfam" id="PF16211">
    <property type="entry name" value="Histone_H2A_C"/>
    <property type="match status" value="1"/>
</dbReference>
<evidence type="ECO:0000256" key="11">
    <source>
        <dbReference type="ARBA" id="ARBA00023242"/>
    </source>
</evidence>
<evidence type="ECO:0000256" key="13">
    <source>
        <dbReference type="RuleBase" id="RU003767"/>
    </source>
</evidence>
<evidence type="ECO:0000256" key="7">
    <source>
        <dbReference type="ARBA" id="ARBA00022553"/>
    </source>
</evidence>
<comment type="caution">
    <text evidence="17">The sequence shown here is derived from an EMBL/GenBank/DDBJ whole genome shotgun (WGS) entry which is preliminary data.</text>
</comment>
<dbReference type="InterPro" id="IPR032454">
    <property type="entry name" value="Histone_H2A_C"/>
</dbReference>
<dbReference type="Pfam" id="PF00125">
    <property type="entry name" value="Histone"/>
    <property type="match status" value="1"/>
</dbReference>
<dbReference type="InterPro" id="IPR007125">
    <property type="entry name" value="H2A/H2B/H3"/>
</dbReference>
<reference evidence="17 18" key="1">
    <citation type="submission" date="2019-09" db="EMBL/GenBank/DDBJ databases">
        <title>Bird 10,000 Genomes (B10K) Project - Family phase.</title>
        <authorList>
            <person name="Zhang G."/>
        </authorList>
    </citation>
    <scope>NUCLEOTIDE SEQUENCE [LARGE SCALE GENOMIC DNA]</scope>
    <source>
        <strain evidence="17">B10K-DU-029-43</strain>
        <tissue evidence="17">Heart</tissue>
    </source>
</reference>
<dbReference type="AlphaFoldDB" id="A0A7K6J0V4"/>
<evidence type="ECO:0000256" key="3">
    <source>
        <dbReference type="ARBA" id="ARBA00004286"/>
    </source>
</evidence>
<dbReference type="SUPFAM" id="SSF47113">
    <property type="entry name" value="Histone-fold"/>
    <property type="match status" value="1"/>
</dbReference>
<comment type="function">
    <text evidence="1">Core component of nucleosome. Nucleosomes wrap and compact DNA into chromatin, limiting DNA accessibility to the cellular machineries which require DNA as a template. Histones thereby play a central role in transcription regulation, DNA repair, DNA replication and chromosomal stability. DNA accessibility is regulated via a complex set of post-translational modifications of histones, also called histone code, and nucleosome remodeling.</text>
</comment>
<organism evidence="17 18">
    <name type="scientific">Machaerirhynchus nigripectus</name>
    <dbReference type="NCBI Taxonomy" id="1160894"/>
    <lineage>
        <taxon>Eukaryota</taxon>
        <taxon>Metazoa</taxon>
        <taxon>Chordata</taxon>
        <taxon>Craniata</taxon>
        <taxon>Vertebrata</taxon>
        <taxon>Euteleostomi</taxon>
        <taxon>Archelosauria</taxon>
        <taxon>Archosauria</taxon>
        <taxon>Dinosauria</taxon>
        <taxon>Saurischia</taxon>
        <taxon>Theropoda</taxon>
        <taxon>Coelurosauria</taxon>
        <taxon>Aves</taxon>
        <taxon>Neognathae</taxon>
        <taxon>Neoaves</taxon>
        <taxon>Telluraves</taxon>
        <taxon>Australaves</taxon>
        <taxon>Passeriformes</taxon>
        <taxon>Corvoidea</taxon>
        <taxon>Dicruridae</taxon>
        <taxon>Machaerirhynchus</taxon>
    </lineage>
</organism>
<dbReference type="SMART" id="SM00414">
    <property type="entry name" value="H2A"/>
    <property type="match status" value="1"/>
</dbReference>
<keyword evidence="6" id="KW-1017">Isopeptide bond</keyword>
<dbReference type="PANTHER" id="PTHR23430">
    <property type="entry name" value="HISTONE H2A"/>
    <property type="match status" value="1"/>
</dbReference>
<evidence type="ECO:0000313" key="17">
    <source>
        <dbReference type="EMBL" id="NWV94029.1"/>
    </source>
</evidence>
<dbReference type="FunFam" id="1.10.20.10:FF:000103">
    <property type="entry name" value="Histone H2A type 1"/>
    <property type="match status" value="1"/>
</dbReference>
<keyword evidence="12 13" id="KW-0544">Nucleosome core</keyword>
<feature type="non-terminal residue" evidence="17">
    <location>
        <position position="121"/>
    </location>
</feature>
<evidence type="ECO:0000256" key="2">
    <source>
        <dbReference type="ARBA" id="ARBA00004123"/>
    </source>
</evidence>
<dbReference type="EMBL" id="VZRQ01005796">
    <property type="protein sequence ID" value="NWV94029.1"/>
    <property type="molecule type" value="Genomic_DNA"/>
</dbReference>
<dbReference type="InterPro" id="IPR002119">
    <property type="entry name" value="Histone_H2A"/>
</dbReference>
<evidence type="ECO:0000256" key="9">
    <source>
        <dbReference type="ARBA" id="ARBA00022990"/>
    </source>
</evidence>
<keyword evidence="5 13" id="KW-0158">Chromosome</keyword>
<comment type="similarity">
    <text evidence="4 13">Belongs to the histone H2A family.</text>
</comment>
<feature type="domain" description="Histone H2A C-terminal" evidence="16">
    <location>
        <begin position="94"/>
        <end position="121"/>
    </location>
</feature>
<dbReference type="GO" id="GO:0046982">
    <property type="term" value="F:protein heterodimerization activity"/>
    <property type="evidence" value="ECO:0007669"/>
    <property type="project" value="InterPro"/>
</dbReference>
<evidence type="ECO:0000256" key="12">
    <source>
        <dbReference type="ARBA" id="ARBA00023269"/>
    </source>
</evidence>
<dbReference type="GO" id="GO:0030527">
    <property type="term" value="F:structural constituent of chromatin"/>
    <property type="evidence" value="ECO:0007669"/>
    <property type="project" value="InterPro"/>
</dbReference>
<dbReference type="Gene3D" id="1.10.20.10">
    <property type="entry name" value="Histone, subunit A"/>
    <property type="match status" value="1"/>
</dbReference>
<evidence type="ECO:0000256" key="14">
    <source>
        <dbReference type="SAM" id="MobiDB-lite"/>
    </source>
</evidence>
<dbReference type="GO" id="GO:0005634">
    <property type="term" value="C:nucleus"/>
    <property type="evidence" value="ECO:0007669"/>
    <property type="project" value="UniProtKB-SubCell"/>
</dbReference>
<keyword evidence="7" id="KW-0597">Phosphoprotein</keyword>
<keyword evidence="18" id="KW-1185">Reference proteome</keyword>
<evidence type="ECO:0000256" key="5">
    <source>
        <dbReference type="ARBA" id="ARBA00022454"/>
    </source>
</evidence>
<proteinExistence type="inferred from homology"/>
<dbReference type="GO" id="GO:0000786">
    <property type="term" value="C:nucleosome"/>
    <property type="evidence" value="ECO:0007669"/>
    <property type="project" value="UniProtKB-KW"/>
</dbReference>
<keyword evidence="11 13" id="KW-0539">Nucleus</keyword>
<evidence type="ECO:0000259" key="16">
    <source>
        <dbReference type="Pfam" id="PF16211"/>
    </source>
</evidence>
<evidence type="ECO:0000256" key="6">
    <source>
        <dbReference type="ARBA" id="ARBA00022499"/>
    </source>
</evidence>
<evidence type="ECO:0000259" key="15">
    <source>
        <dbReference type="Pfam" id="PF00125"/>
    </source>
</evidence>
<evidence type="ECO:0000256" key="1">
    <source>
        <dbReference type="ARBA" id="ARBA00002001"/>
    </source>
</evidence>
<feature type="non-terminal residue" evidence="17">
    <location>
        <position position="1"/>
    </location>
</feature>
<dbReference type="GO" id="GO:0003677">
    <property type="term" value="F:DNA binding"/>
    <property type="evidence" value="ECO:0007669"/>
    <property type="project" value="UniProtKB-KW"/>
</dbReference>
<name>A0A7K6J0V4_9CORV</name>
<evidence type="ECO:0000256" key="10">
    <source>
        <dbReference type="ARBA" id="ARBA00023125"/>
    </source>
</evidence>
<keyword evidence="9" id="KW-0007">Acetylation</keyword>
<feature type="domain" description="Core Histone H2A/H2B/H3" evidence="15">
    <location>
        <begin position="9"/>
        <end position="89"/>
    </location>
</feature>
<keyword evidence="10 13" id="KW-0238">DNA-binding</keyword>
<feature type="region of interest" description="Disordered" evidence="14">
    <location>
        <begin position="1"/>
        <end position="28"/>
    </location>
</feature>
<evidence type="ECO:0000256" key="4">
    <source>
        <dbReference type="ARBA" id="ARBA00010691"/>
    </source>
</evidence>
<accession>A0A7K6J0V4</accession>
<dbReference type="InterPro" id="IPR009072">
    <property type="entry name" value="Histone-fold"/>
</dbReference>
<evidence type="ECO:0000256" key="8">
    <source>
        <dbReference type="ARBA" id="ARBA00022843"/>
    </source>
</evidence>
<gene>
    <name evidence="17" type="primary">H2a4_3</name>
    <name evidence="17" type="ORF">MACNIG_R03583</name>
</gene>